<accession>A0AAW2FRV6</accession>
<dbReference type="EMBL" id="JADYXP020000008">
    <property type="protein sequence ID" value="KAL0118543.1"/>
    <property type="molecule type" value="Genomic_DNA"/>
</dbReference>
<proteinExistence type="predicted"/>
<gene>
    <name evidence="2" type="ORF">PUN28_009303</name>
</gene>
<evidence type="ECO:0000313" key="3">
    <source>
        <dbReference type="Proteomes" id="UP001430953"/>
    </source>
</evidence>
<keyword evidence="1" id="KW-1133">Transmembrane helix</keyword>
<dbReference type="AlphaFoldDB" id="A0AAW2FRV6"/>
<feature type="transmembrane region" description="Helical" evidence="1">
    <location>
        <begin position="12"/>
        <end position="31"/>
    </location>
</feature>
<evidence type="ECO:0000256" key="1">
    <source>
        <dbReference type="SAM" id="Phobius"/>
    </source>
</evidence>
<sequence length="268" mass="32061">MCVVVTTLHLCIIVYFRFLNFYMLALLTEWWKLCLLIQKRNVKIILFTIKLFSLKLNLFRVYSIENYSLSDSLSEHLASEISVKRGHISNISERLEVALELDITYMFEKMFLFWKTKRIPTHLSQHVFSYYYNFLCTVLQLFKTHYQSLRASGICRKAQEVTAQYEGYRRIVYVTVQFIVWSTKCVCVAKSFVPCHFETMSKDQRFILRFRIRVFAIDYEFLFRDIILYLWHVISDSRSSCAIFNSCFARDTLSSLKKKTNRYMCNCM</sequence>
<protein>
    <submittedName>
        <fullName evidence="2">Uncharacterized protein</fullName>
    </submittedName>
</protein>
<evidence type="ECO:0000313" key="2">
    <source>
        <dbReference type="EMBL" id="KAL0118543.1"/>
    </source>
</evidence>
<reference evidence="2 3" key="1">
    <citation type="submission" date="2023-03" db="EMBL/GenBank/DDBJ databases">
        <title>High recombination rates correlate with genetic variation in Cardiocondyla obscurior ants.</title>
        <authorList>
            <person name="Errbii M."/>
        </authorList>
    </citation>
    <scope>NUCLEOTIDE SEQUENCE [LARGE SCALE GENOMIC DNA]</scope>
    <source>
        <strain evidence="2">Alpha-2009</strain>
        <tissue evidence="2">Whole body</tissue>
    </source>
</reference>
<name>A0AAW2FRV6_9HYME</name>
<organism evidence="2 3">
    <name type="scientific">Cardiocondyla obscurior</name>
    <dbReference type="NCBI Taxonomy" id="286306"/>
    <lineage>
        <taxon>Eukaryota</taxon>
        <taxon>Metazoa</taxon>
        <taxon>Ecdysozoa</taxon>
        <taxon>Arthropoda</taxon>
        <taxon>Hexapoda</taxon>
        <taxon>Insecta</taxon>
        <taxon>Pterygota</taxon>
        <taxon>Neoptera</taxon>
        <taxon>Endopterygota</taxon>
        <taxon>Hymenoptera</taxon>
        <taxon>Apocrita</taxon>
        <taxon>Aculeata</taxon>
        <taxon>Formicoidea</taxon>
        <taxon>Formicidae</taxon>
        <taxon>Myrmicinae</taxon>
        <taxon>Cardiocondyla</taxon>
    </lineage>
</organism>
<keyword evidence="3" id="KW-1185">Reference proteome</keyword>
<keyword evidence="1" id="KW-0812">Transmembrane</keyword>
<keyword evidence="1" id="KW-0472">Membrane</keyword>
<dbReference type="Proteomes" id="UP001430953">
    <property type="component" value="Unassembled WGS sequence"/>
</dbReference>
<comment type="caution">
    <text evidence="2">The sequence shown here is derived from an EMBL/GenBank/DDBJ whole genome shotgun (WGS) entry which is preliminary data.</text>
</comment>